<feature type="compositionally biased region" description="Low complexity" evidence="1">
    <location>
        <begin position="111"/>
        <end position="122"/>
    </location>
</feature>
<sequence>MATPTRSGASAASTCIPDELVVALDRVSIGNPTRRVTPDFISDGALVAFRSVSTGSRSRRGTPVSGNGAASARIPDDLLALGRFSSTSRTGGGTPSSGDIPDEVVVELDRASTGSRSRRGTPPSGGDGASSARIPDDLLALSRLSATSRTGGGTPSSGDIPDELVVEHDRASTGNRTRGATPASSTLNTAAVAASTTIADLPDHLLQDILRLLPDWSSIFSASFVCHSWRRIITSPANRSSLDDFLGSHPPPLLGFYFELGPPHHLSFAPVAPLDPILSGILERGDFLLDHVPRLQEGEGPNPAGWEVKDSQEGYLLLSWSETGELAVYEPLSMSVAFIETPQFVHHHAPYDLHLAVPMEDPVRVVCVCHMDGSTVEISVCDVSDMLGWRRVGRVETAVPWSRMDTRAVQAGGKLFWPYLDRDKMCQFDVFTCGISWVDVPPHSFDFTVGFTECQQMLLVSVLRSTSSASRALGGGAPSGTTVSHFPARVKIVLCGWEGKQRRWPVGPETEAPTRRMENFPRMKGGRRRLLPTRPASHGRAFAAAIGLPTTGDHWNRRRQPKNSGSRPEKLD</sequence>
<dbReference type="Proteomes" id="UP000604825">
    <property type="component" value="Unassembled WGS sequence"/>
</dbReference>
<organism evidence="3 4">
    <name type="scientific">Miscanthus lutarioriparius</name>
    <dbReference type="NCBI Taxonomy" id="422564"/>
    <lineage>
        <taxon>Eukaryota</taxon>
        <taxon>Viridiplantae</taxon>
        <taxon>Streptophyta</taxon>
        <taxon>Embryophyta</taxon>
        <taxon>Tracheophyta</taxon>
        <taxon>Spermatophyta</taxon>
        <taxon>Magnoliopsida</taxon>
        <taxon>Liliopsida</taxon>
        <taxon>Poales</taxon>
        <taxon>Poaceae</taxon>
        <taxon>PACMAD clade</taxon>
        <taxon>Panicoideae</taxon>
        <taxon>Andropogonodae</taxon>
        <taxon>Andropogoneae</taxon>
        <taxon>Saccharinae</taxon>
        <taxon>Miscanthus</taxon>
    </lineage>
</organism>
<comment type="caution">
    <text evidence="3">The sequence shown here is derived from an EMBL/GenBank/DDBJ whole genome shotgun (WGS) entry which is preliminary data.</text>
</comment>
<dbReference type="PANTHER" id="PTHR33207">
    <property type="entry name" value="F-BOX DOMAIN CONTAINING PROTEIN-RELATED"/>
    <property type="match status" value="1"/>
</dbReference>
<dbReference type="OrthoDB" id="1542886at2759"/>
<dbReference type="PROSITE" id="PS50181">
    <property type="entry name" value="FBOX"/>
    <property type="match status" value="1"/>
</dbReference>
<dbReference type="SUPFAM" id="SSF81383">
    <property type="entry name" value="F-box domain"/>
    <property type="match status" value="1"/>
</dbReference>
<name>A0A811RJG2_9POAL</name>
<dbReference type="Gene3D" id="1.20.1280.50">
    <property type="match status" value="1"/>
</dbReference>
<dbReference type="Pfam" id="PF00646">
    <property type="entry name" value="F-box"/>
    <property type="match status" value="1"/>
</dbReference>
<proteinExistence type="predicted"/>
<protein>
    <recommendedName>
        <fullName evidence="2">F-box domain-containing protein</fullName>
    </recommendedName>
</protein>
<dbReference type="SMART" id="SM00256">
    <property type="entry name" value="FBOX"/>
    <property type="match status" value="1"/>
</dbReference>
<gene>
    <name evidence="3" type="ORF">NCGR_LOCUS53821</name>
</gene>
<reference evidence="3" key="1">
    <citation type="submission" date="2020-10" db="EMBL/GenBank/DDBJ databases">
        <authorList>
            <person name="Han B."/>
            <person name="Lu T."/>
            <person name="Zhao Q."/>
            <person name="Huang X."/>
            <person name="Zhao Y."/>
        </authorList>
    </citation>
    <scope>NUCLEOTIDE SEQUENCE</scope>
</reference>
<dbReference type="AlphaFoldDB" id="A0A811RJG2"/>
<feature type="region of interest" description="Disordered" evidence="1">
    <location>
        <begin position="546"/>
        <end position="572"/>
    </location>
</feature>
<dbReference type="EMBL" id="CAJGYO010000015">
    <property type="protein sequence ID" value="CAD6270529.1"/>
    <property type="molecule type" value="Genomic_DNA"/>
</dbReference>
<evidence type="ECO:0000259" key="2">
    <source>
        <dbReference type="PROSITE" id="PS50181"/>
    </source>
</evidence>
<dbReference type="InterPro" id="IPR001810">
    <property type="entry name" value="F-box_dom"/>
</dbReference>
<feature type="domain" description="F-box" evidence="2">
    <location>
        <begin position="195"/>
        <end position="242"/>
    </location>
</feature>
<keyword evidence="4" id="KW-1185">Reference proteome</keyword>
<evidence type="ECO:0000256" key="1">
    <source>
        <dbReference type="SAM" id="MobiDB-lite"/>
    </source>
</evidence>
<evidence type="ECO:0000313" key="4">
    <source>
        <dbReference type="Proteomes" id="UP000604825"/>
    </source>
</evidence>
<dbReference type="InterPro" id="IPR036047">
    <property type="entry name" value="F-box-like_dom_sf"/>
</dbReference>
<accession>A0A811RJG2</accession>
<evidence type="ECO:0000313" key="3">
    <source>
        <dbReference type="EMBL" id="CAD6270529.1"/>
    </source>
</evidence>
<feature type="region of interest" description="Disordered" evidence="1">
    <location>
        <begin position="83"/>
        <end position="133"/>
    </location>
</feature>